<evidence type="ECO:0000313" key="3">
    <source>
        <dbReference type="Proteomes" id="UP000499080"/>
    </source>
</evidence>
<accession>A0A4Y2C1Z4</accession>
<feature type="compositionally biased region" description="Basic residues" evidence="1">
    <location>
        <begin position="1"/>
        <end position="15"/>
    </location>
</feature>
<feature type="region of interest" description="Disordered" evidence="1">
    <location>
        <begin position="1"/>
        <end position="22"/>
    </location>
</feature>
<evidence type="ECO:0000313" key="2">
    <source>
        <dbReference type="EMBL" id="GBL97636.1"/>
    </source>
</evidence>
<gene>
    <name evidence="2" type="ORF">AVEN_49141_1</name>
</gene>
<name>A0A4Y2C1Z4_ARAVE</name>
<proteinExistence type="predicted"/>
<comment type="caution">
    <text evidence="2">The sequence shown here is derived from an EMBL/GenBank/DDBJ whole genome shotgun (WGS) entry which is preliminary data.</text>
</comment>
<dbReference type="AlphaFoldDB" id="A0A4Y2C1Z4"/>
<evidence type="ECO:0000256" key="1">
    <source>
        <dbReference type="SAM" id="MobiDB-lite"/>
    </source>
</evidence>
<protein>
    <submittedName>
        <fullName evidence="2">Uncharacterized protein</fullName>
    </submittedName>
</protein>
<dbReference type="Proteomes" id="UP000499080">
    <property type="component" value="Unassembled WGS sequence"/>
</dbReference>
<reference evidence="2 3" key="1">
    <citation type="journal article" date="2019" name="Sci. Rep.">
        <title>Orb-weaving spider Araneus ventricosus genome elucidates the spidroin gene catalogue.</title>
        <authorList>
            <person name="Kono N."/>
            <person name="Nakamura H."/>
            <person name="Ohtoshi R."/>
            <person name="Moran D.A.P."/>
            <person name="Shinohara A."/>
            <person name="Yoshida Y."/>
            <person name="Fujiwara M."/>
            <person name="Mori M."/>
            <person name="Tomita M."/>
            <person name="Arakawa K."/>
        </authorList>
    </citation>
    <scope>NUCLEOTIDE SEQUENCE [LARGE SCALE GENOMIC DNA]</scope>
</reference>
<dbReference type="EMBL" id="BGPR01000131">
    <property type="protein sequence ID" value="GBL97636.1"/>
    <property type="molecule type" value="Genomic_DNA"/>
</dbReference>
<keyword evidence="3" id="KW-1185">Reference proteome</keyword>
<organism evidence="2 3">
    <name type="scientific">Araneus ventricosus</name>
    <name type="common">Orbweaver spider</name>
    <name type="synonym">Epeira ventricosa</name>
    <dbReference type="NCBI Taxonomy" id="182803"/>
    <lineage>
        <taxon>Eukaryota</taxon>
        <taxon>Metazoa</taxon>
        <taxon>Ecdysozoa</taxon>
        <taxon>Arthropoda</taxon>
        <taxon>Chelicerata</taxon>
        <taxon>Arachnida</taxon>
        <taxon>Araneae</taxon>
        <taxon>Araneomorphae</taxon>
        <taxon>Entelegynae</taxon>
        <taxon>Araneoidea</taxon>
        <taxon>Araneidae</taxon>
        <taxon>Araneus</taxon>
    </lineage>
</organism>
<sequence>MGRPRAFKKKKIRPTKRYDSSSDYYDPLLVDSDDDINLDINYGDKPDSRKAIASFMMESSLKRLAGKCGLNVLCAKCGHT</sequence>